<organism evidence="3">
    <name type="scientific">Amphimedon queenslandica</name>
    <name type="common">Sponge</name>
    <dbReference type="NCBI Taxonomy" id="400682"/>
    <lineage>
        <taxon>Eukaryota</taxon>
        <taxon>Metazoa</taxon>
        <taxon>Porifera</taxon>
        <taxon>Demospongiae</taxon>
        <taxon>Heteroscleromorpha</taxon>
        <taxon>Haplosclerida</taxon>
        <taxon>Niphatidae</taxon>
        <taxon>Amphimedon</taxon>
    </lineage>
</organism>
<dbReference type="InterPro" id="IPR032854">
    <property type="entry name" value="ALKBH3"/>
</dbReference>
<dbReference type="AlphaFoldDB" id="A0A1X7VPE7"/>
<sequence length="184" mass="21668">MAAPPQQGLNEFTFMSEWLSKEDADKYMSRCMTEIPWAPKKWNIIYTLPQLAHYYDTSKRKKAPIAVLEEIISMIEKEYQTTVSVVWCNLFQDGNHYIDWHQDQYGEHLFVLSFGSTRPVVFRHKKTKECKEYSCRHGDLYYFAPSWDKAHEHCIPKDESITEKRLSFAIFCQPPFSGGTSHKK</sequence>
<dbReference type="Pfam" id="PF13532">
    <property type="entry name" value="2OG-FeII_Oxy_2"/>
    <property type="match status" value="1"/>
</dbReference>
<dbReference type="InParanoid" id="A0A1X7VPE7"/>
<dbReference type="PANTHER" id="PTHR31212:SF4">
    <property type="entry name" value="ALPHA-KETOGLUTARATE-DEPENDENT DIOXYGENASE ALKB HOMOLOG 3"/>
    <property type="match status" value="1"/>
</dbReference>
<dbReference type="Proteomes" id="UP000007879">
    <property type="component" value="Unassembled WGS sequence"/>
</dbReference>
<dbReference type="KEGG" id="aqu:105316504"/>
<gene>
    <name evidence="3" type="primary">105316504</name>
</gene>
<accession>A0A1X7VPE7</accession>
<dbReference type="SUPFAM" id="SSF51197">
    <property type="entry name" value="Clavaminate synthase-like"/>
    <property type="match status" value="1"/>
</dbReference>
<dbReference type="InterPro" id="IPR037151">
    <property type="entry name" value="AlkB-like_sf"/>
</dbReference>
<dbReference type="EnsemblMetazoa" id="Aqu2.1.41268_001">
    <property type="protein sequence ID" value="Aqu2.1.41268_001"/>
    <property type="gene ID" value="Aqu2.1.41268"/>
</dbReference>
<evidence type="ECO:0000256" key="1">
    <source>
        <dbReference type="ARBA" id="ARBA00001954"/>
    </source>
</evidence>
<feature type="domain" description="Fe2OG dioxygenase" evidence="2">
    <location>
        <begin position="81"/>
        <end position="174"/>
    </location>
</feature>
<evidence type="ECO:0000313" key="3">
    <source>
        <dbReference type="EnsemblMetazoa" id="Aqu2.1.41268_001"/>
    </source>
</evidence>
<dbReference type="GO" id="GO:0006307">
    <property type="term" value="P:DNA alkylation repair"/>
    <property type="evidence" value="ECO:0007669"/>
    <property type="project" value="InterPro"/>
</dbReference>
<protein>
    <recommendedName>
        <fullName evidence="2">Fe2OG dioxygenase domain-containing protein</fullName>
    </recommendedName>
</protein>
<comment type="cofactor">
    <cofactor evidence="1">
        <name>Fe(2+)</name>
        <dbReference type="ChEBI" id="CHEBI:29033"/>
    </cofactor>
</comment>
<dbReference type="PANTHER" id="PTHR31212">
    <property type="entry name" value="ALPHA-KETOGLUTARATE-DEPENDENT DIOXYGENASE ALKB HOMOLOG 3"/>
    <property type="match status" value="1"/>
</dbReference>
<dbReference type="PROSITE" id="PS51471">
    <property type="entry name" value="FE2OG_OXY"/>
    <property type="match status" value="1"/>
</dbReference>
<dbReference type="InterPro" id="IPR027450">
    <property type="entry name" value="AlkB-like"/>
</dbReference>
<dbReference type="GO" id="GO:0051213">
    <property type="term" value="F:dioxygenase activity"/>
    <property type="evidence" value="ECO:0007669"/>
    <property type="project" value="InterPro"/>
</dbReference>
<reference evidence="3" key="2">
    <citation type="submission" date="2017-05" db="UniProtKB">
        <authorList>
            <consortium name="EnsemblMetazoa"/>
        </authorList>
    </citation>
    <scope>IDENTIFICATION</scope>
</reference>
<proteinExistence type="predicted"/>
<keyword evidence="4" id="KW-1185">Reference proteome</keyword>
<evidence type="ECO:0000313" key="4">
    <source>
        <dbReference type="Proteomes" id="UP000007879"/>
    </source>
</evidence>
<name>A0A1X7VPE7_AMPQE</name>
<evidence type="ECO:0000259" key="2">
    <source>
        <dbReference type="PROSITE" id="PS51471"/>
    </source>
</evidence>
<dbReference type="InterPro" id="IPR005123">
    <property type="entry name" value="Oxoglu/Fe-dep_dioxygenase_dom"/>
</dbReference>
<reference evidence="4" key="1">
    <citation type="journal article" date="2010" name="Nature">
        <title>The Amphimedon queenslandica genome and the evolution of animal complexity.</title>
        <authorList>
            <person name="Srivastava M."/>
            <person name="Simakov O."/>
            <person name="Chapman J."/>
            <person name="Fahey B."/>
            <person name="Gauthier M.E."/>
            <person name="Mitros T."/>
            <person name="Richards G.S."/>
            <person name="Conaco C."/>
            <person name="Dacre M."/>
            <person name="Hellsten U."/>
            <person name="Larroux C."/>
            <person name="Putnam N.H."/>
            <person name="Stanke M."/>
            <person name="Adamska M."/>
            <person name="Darling A."/>
            <person name="Degnan S.M."/>
            <person name="Oakley T.H."/>
            <person name="Plachetzki D.C."/>
            <person name="Zhai Y."/>
            <person name="Adamski M."/>
            <person name="Calcino A."/>
            <person name="Cummins S.F."/>
            <person name="Goodstein D.M."/>
            <person name="Harris C."/>
            <person name="Jackson D.J."/>
            <person name="Leys S.P."/>
            <person name="Shu S."/>
            <person name="Woodcroft B.J."/>
            <person name="Vervoort M."/>
            <person name="Kosik K.S."/>
            <person name="Manning G."/>
            <person name="Degnan B.M."/>
            <person name="Rokhsar D.S."/>
        </authorList>
    </citation>
    <scope>NUCLEOTIDE SEQUENCE [LARGE SCALE GENOMIC DNA]</scope>
</reference>
<dbReference type="Gene3D" id="2.60.120.590">
    <property type="entry name" value="Alpha-ketoglutarate-dependent dioxygenase AlkB-like"/>
    <property type="match status" value="1"/>
</dbReference>
<dbReference type="EnsemblMetazoa" id="XM_011411439.1">
    <property type="protein sequence ID" value="XP_011409741.1"/>
    <property type="gene ID" value="LOC105316504"/>
</dbReference>
<dbReference type="OrthoDB" id="545910at2759"/>